<evidence type="ECO:0000313" key="5">
    <source>
        <dbReference type="Proteomes" id="UP001345219"/>
    </source>
</evidence>
<dbReference type="SUPFAM" id="SSF50249">
    <property type="entry name" value="Nucleic acid-binding proteins"/>
    <property type="match status" value="1"/>
</dbReference>
<dbReference type="AlphaFoldDB" id="A0AAN7JLR4"/>
<dbReference type="EMBL" id="JAXIOK010000018">
    <property type="protein sequence ID" value="KAK4749919.1"/>
    <property type="molecule type" value="Genomic_DNA"/>
</dbReference>
<comment type="caution">
    <text evidence="4">The sequence shown here is derived from an EMBL/GenBank/DDBJ whole genome shotgun (WGS) entry which is preliminary data.</text>
</comment>
<comment type="similarity">
    <text evidence="2">Belongs to the replication factor A protein 3 family.</text>
</comment>
<dbReference type="GO" id="GO:0006281">
    <property type="term" value="P:DNA repair"/>
    <property type="evidence" value="ECO:0007669"/>
    <property type="project" value="InterPro"/>
</dbReference>
<evidence type="ECO:0000256" key="3">
    <source>
        <dbReference type="ARBA" id="ARBA00023242"/>
    </source>
</evidence>
<organism evidence="4 5">
    <name type="scientific">Trapa incisa</name>
    <dbReference type="NCBI Taxonomy" id="236973"/>
    <lineage>
        <taxon>Eukaryota</taxon>
        <taxon>Viridiplantae</taxon>
        <taxon>Streptophyta</taxon>
        <taxon>Embryophyta</taxon>
        <taxon>Tracheophyta</taxon>
        <taxon>Spermatophyta</taxon>
        <taxon>Magnoliopsida</taxon>
        <taxon>eudicotyledons</taxon>
        <taxon>Gunneridae</taxon>
        <taxon>Pentapetalae</taxon>
        <taxon>rosids</taxon>
        <taxon>malvids</taxon>
        <taxon>Myrtales</taxon>
        <taxon>Lythraceae</taxon>
        <taxon>Trapa</taxon>
    </lineage>
</organism>
<dbReference type="InterPro" id="IPR012340">
    <property type="entry name" value="NA-bd_OB-fold"/>
</dbReference>
<evidence type="ECO:0000256" key="2">
    <source>
        <dbReference type="ARBA" id="ARBA00009761"/>
    </source>
</evidence>
<dbReference type="GO" id="GO:0006260">
    <property type="term" value="P:DNA replication"/>
    <property type="evidence" value="ECO:0007669"/>
    <property type="project" value="InterPro"/>
</dbReference>
<dbReference type="PANTHER" id="PTHR47058:SF3">
    <property type="entry name" value="REPLICATION PROTEIN A 14 KDA SUBUNIT A-RELATED"/>
    <property type="match status" value="1"/>
</dbReference>
<sequence length="156" mass="16901">MTQTKPSLCRQPKRKPALAASISTGPVLSTDRFGANHFCQWLQTQADMDTSNPSVLVNADLLSRYVGRKVRTVIQVIRIDGTSVLGKSTDDRQLVVKGSPPSSLTTFVEVIGIADSQSSIAADSWTNFGDSFGVFQVQFPRQDSRSVRVNVWAGGA</sequence>
<evidence type="ECO:0000313" key="4">
    <source>
        <dbReference type="EMBL" id="KAK4749919.1"/>
    </source>
</evidence>
<accession>A0AAN7JLR4</accession>
<keyword evidence="3" id="KW-0539">Nucleus</keyword>
<dbReference type="Gene3D" id="2.40.50.140">
    <property type="entry name" value="Nucleic acid-binding proteins"/>
    <property type="match status" value="1"/>
</dbReference>
<dbReference type="GO" id="GO:0003677">
    <property type="term" value="F:DNA binding"/>
    <property type="evidence" value="ECO:0007669"/>
    <property type="project" value="InterPro"/>
</dbReference>
<dbReference type="CDD" id="cd04479">
    <property type="entry name" value="RPA3"/>
    <property type="match status" value="1"/>
</dbReference>
<comment type="subcellular location">
    <subcellularLocation>
        <location evidence="1">Nucleus</location>
    </subcellularLocation>
</comment>
<dbReference type="GO" id="GO:0031981">
    <property type="term" value="C:nuclear lumen"/>
    <property type="evidence" value="ECO:0007669"/>
    <property type="project" value="UniProtKB-ARBA"/>
</dbReference>
<name>A0AAN7JLR4_9MYRT</name>
<dbReference type="PANTHER" id="PTHR47058">
    <property type="entry name" value="REPLICATION PROTEIN A 14 KDA SUBUNIT A-RELATED"/>
    <property type="match status" value="1"/>
</dbReference>
<dbReference type="InterPro" id="IPR013970">
    <property type="entry name" value="Rfa2"/>
</dbReference>
<evidence type="ECO:0000256" key="1">
    <source>
        <dbReference type="ARBA" id="ARBA00004123"/>
    </source>
</evidence>
<dbReference type="Proteomes" id="UP001345219">
    <property type="component" value="Chromosome 21"/>
</dbReference>
<reference evidence="4 5" key="1">
    <citation type="journal article" date="2023" name="Hortic Res">
        <title>Pangenome of water caltrop reveals structural variations and asymmetric subgenome divergence after allopolyploidization.</title>
        <authorList>
            <person name="Zhang X."/>
            <person name="Chen Y."/>
            <person name="Wang L."/>
            <person name="Yuan Y."/>
            <person name="Fang M."/>
            <person name="Shi L."/>
            <person name="Lu R."/>
            <person name="Comes H.P."/>
            <person name="Ma Y."/>
            <person name="Chen Y."/>
            <person name="Huang G."/>
            <person name="Zhou Y."/>
            <person name="Zheng Z."/>
            <person name="Qiu Y."/>
        </authorList>
    </citation>
    <scope>NUCLEOTIDE SEQUENCE [LARGE SCALE GENOMIC DNA]</scope>
    <source>
        <tissue evidence="4">Roots</tissue>
    </source>
</reference>
<protein>
    <submittedName>
        <fullName evidence="4">Uncharacterized protein</fullName>
    </submittedName>
</protein>
<dbReference type="Pfam" id="PF08661">
    <property type="entry name" value="Rep_fac-A_3"/>
    <property type="match status" value="1"/>
</dbReference>
<keyword evidence="5" id="KW-1185">Reference proteome</keyword>
<gene>
    <name evidence="4" type="ORF">SAY87_027368</name>
</gene>
<dbReference type="GO" id="GO:0006310">
    <property type="term" value="P:DNA recombination"/>
    <property type="evidence" value="ECO:0007669"/>
    <property type="project" value="InterPro"/>
</dbReference>
<proteinExistence type="inferred from homology"/>